<sequence>MDYSSSKKDKTSLIYRLRKVSVINATLILLLCWIFLFSTSLLFIKRYELRNLDLISTILSSSLTASIVFEDTHDAANKIAQSGARGMFSSAVLKTEKNTLIARWNNGTDNNHENWFRHILRNWVFSSPLEMDIIHSNKIIGHLTLTGSISAVADFIKYSIIILLVGVTVVISASLIVSELLHRSIVDSLRNITQLIHNIIEHRDFSRQIPLIEIKEFNVLSGDINKLLSEIHSLQSSLLSENQLLAAKALKDPLTGIFNRSAFVIHLQKLLDSAADKPFVLLFIDSDRFKSINDNWGHSVGDEVLKTISQRLSQFESDNDIVARIGGDEFSMLMTRLTNDSQVQHLIAQISLSIATPMILDSGIIITTSVTIGYAWSHALDTAKDITERADANMYKIKKAHGDQR</sequence>
<keyword evidence="1" id="KW-0472">Membrane</keyword>
<dbReference type="STRING" id="642227.HA49_18010"/>
<dbReference type="InterPro" id="IPR003660">
    <property type="entry name" value="HAMP_dom"/>
</dbReference>
<keyword evidence="1" id="KW-0812">Transmembrane</keyword>
<keyword evidence="1" id="KW-1133">Transmembrane helix</keyword>
<dbReference type="GO" id="GO:0007165">
    <property type="term" value="P:signal transduction"/>
    <property type="evidence" value="ECO:0007669"/>
    <property type="project" value="InterPro"/>
</dbReference>
<evidence type="ECO:0000313" key="4">
    <source>
        <dbReference type="EMBL" id="KGD72588.1"/>
    </source>
</evidence>
<dbReference type="PANTHER" id="PTHR46663:SF2">
    <property type="entry name" value="GGDEF DOMAIN-CONTAINING PROTEIN"/>
    <property type="match status" value="1"/>
</dbReference>
<gene>
    <name evidence="4" type="ORF">HA49_18010</name>
</gene>
<dbReference type="eggNOG" id="COG2199">
    <property type="taxonomic scope" value="Bacteria"/>
</dbReference>
<dbReference type="InterPro" id="IPR043128">
    <property type="entry name" value="Rev_trsase/Diguanyl_cyclase"/>
</dbReference>
<dbReference type="InterPro" id="IPR033417">
    <property type="entry name" value="CHASE8"/>
</dbReference>
<dbReference type="EMBL" id="JPKR02000003">
    <property type="protein sequence ID" value="KGD72588.1"/>
    <property type="molecule type" value="Genomic_DNA"/>
</dbReference>
<dbReference type="CDD" id="cd01949">
    <property type="entry name" value="GGDEF"/>
    <property type="match status" value="1"/>
</dbReference>
<dbReference type="Pfam" id="PF00990">
    <property type="entry name" value="GGDEF"/>
    <property type="match status" value="1"/>
</dbReference>
<dbReference type="Proteomes" id="UP000029577">
    <property type="component" value="Unassembled WGS sequence"/>
</dbReference>
<dbReference type="Gene3D" id="3.30.70.270">
    <property type="match status" value="1"/>
</dbReference>
<proteinExistence type="predicted"/>
<feature type="domain" description="GGDEF" evidence="3">
    <location>
        <begin position="277"/>
        <end position="405"/>
    </location>
</feature>
<evidence type="ECO:0000259" key="2">
    <source>
        <dbReference type="PROSITE" id="PS50885"/>
    </source>
</evidence>
<feature type="transmembrane region" description="Helical" evidence="1">
    <location>
        <begin position="155"/>
        <end position="181"/>
    </location>
</feature>
<dbReference type="InterPro" id="IPR000160">
    <property type="entry name" value="GGDEF_dom"/>
</dbReference>
<dbReference type="PROSITE" id="PS50887">
    <property type="entry name" value="GGDEF"/>
    <property type="match status" value="1"/>
</dbReference>
<dbReference type="PANTHER" id="PTHR46663">
    <property type="entry name" value="DIGUANYLATE CYCLASE DGCT-RELATED"/>
    <property type="match status" value="1"/>
</dbReference>
<protein>
    <submittedName>
        <fullName evidence="4">Membrane protein</fullName>
    </submittedName>
</protein>
<evidence type="ECO:0000313" key="5">
    <source>
        <dbReference type="Proteomes" id="UP000029577"/>
    </source>
</evidence>
<feature type="domain" description="HAMP" evidence="2">
    <location>
        <begin position="183"/>
        <end position="236"/>
    </location>
</feature>
<dbReference type="OrthoDB" id="9812260at2"/>
<dbReference type="SUPFAM" id="SSF55073">
    <property type="entry name" value="Nucleotide cyclase"/>
    <property type="match status" value="1"/>
</dbReference>
<name>A0A095UDT7_9GAMM</name>
<evidence type="ECO:0000259" key="3">
    <source>
        <dbReference type="PROSITE" id="PS50887"/>
    </source>
</evidence>
<dbReference type="InterPro" id="IPR052163">
    <property type="entry name" value="DGC-Regulatory_Protein"/>
</dbReference>
<evidence type="ECO:0000256" key="1">
    <source>
        <dbReference type="SAM" id="Phobius"/>
    </source>
</evidence>
<dbReference type="GO" id="GO:0016020">
    <property type="term" value="C:membrane"/>
    <property type="evidence" value="ECO:0007669"/>
    <property type="project" value="InterPro"/>
</dbReference>
<accession>A0A095UDT7</accession>
<dbReference type="NCBIfam" id="TIGR00254">
    <property type="entry name" value="GGDEF"/>
    <property type="match status" value="1"/>
</dbReference>
<dbReference type="InterPro" id="IPR029787">
    <property type="entry name" value="Nucleotide_cyclase"/>
</dbReference>
<dbReference type="RefSeq" id="WP_038022357.1">
    <property type="nucleotide sequence ID" value="NZ_JPKR02000003.1"/>
</dbReference>
<feature type="transmembrane region" description="Helical" evidence="1">
    <location>
        <begin position="21"/>
        <end position="44"/>
    </location>
</feature>
<dbReference type="AlphaFoldDB" id="A0A095UDT7"/>
<dbReference type="Pfam" id="PF17152">
    <property type="entry name" value="CHASE8"/>
    <property type="match status" value="1"/>
</dbReference>
<keyword evidence="5" id="KW-1185">Reference proteome</keyword>
<reference evidence="4" key="1">
    <citation type="submission" date="2014-12" db="EMBL/GenBank/DDBJ databases">
        <title>The draft genome of the Tatumella morbirosei type strain, LMG23360T isolated from pineapple rot.</title>
        <authorList>
            <person name="Smits T.H."/>
            <person name="Palmer M."/>
            <person name="Venter S.N."/>
            <person name="Duffy B."/>
            <person name="Steenkamp E.T."/>
            <person name="Chan W.Y."/>
            <person name="Coutinho T.A."/>
            <person name="Coetzee M.P."/>
            <person name="De Maayer P."/>
        </authorList>
    </citation>
    <scope>NUCLEOTIDE SEQUENCE [LARGE SCALE GENOMIC DNA]</scope>
    <source>
        <strain evidence="4">LMG 23360</strain>
    </source>
</reference>
<organism evidence="4 5">
    <name type="scientific">Tatumella morbirosei</name>
    <dbReference type="NCBI Taxonomy" id="642227"/>
    <lineage>
        <taxon>Bacteria</taxon>
        <taxon>Pseudomonadati</taxon>
        <taxon>Pseudomonadota</taxon>
        <taxon>Gammaproteobacteria</taxon>
        <taxon>Enterobacterales</taxon>
        <taxon>Erwiniaceae</taxon>
        <taxon>Tatumella</taxon>
    </lineage>
</organism>
<dbReference type="PROSITE" id="PS50885">
    <property type="entry name" value="HAMP"/>
    <property type="match status" value="1"/>
</dbReference>
<dbReference type="SMART" id="SM00267">
    <property type="entry name" value="GGDEF"/>
    <property type="match status" value="1"/>
</dbReference>
<comment type="caution">
    <text evidence="4">The sequence shown here is derived from an EMBL/GenBank/DDBJ whole genome shotgun (WGS) entry which is preliminary data.</text>
</comment>